<feature type="transmembrane region" description="Helical" evidence="1">
    <location>
        <begin position="94"/>
        <end position="124"/>
    </location>
</feature>
<protein>
    <submittedName>
        <fullName evidence="2">ABC transporter permease</fullName>
    </submittedName>
</protein>
<dbReference type="AlphaFoldDB" id="A0A0V8GH86"/>
<feature type="transmembrane region" description="Helical" evidence="1">
    <location>
        <begin position="20"/>
        <end position="37"/>
    </location>
</feature>
<proteinExistence type="predicted"/>
<dbReference type="OrthoDB" id="2573593at2"/>
<feature type="transmembrane region" description="Helical" evidence="1">
    <location>
        <begin position="156"/>
        <end position="180"/>
    </location>
</feature>
<sequence>MSQQIKLIWSQAFTVKRCVLYLLIILGLPVLQFSFIYEGYQFFLPIEVFEETLSGTIPMLFPVLEVLIFLPIFIAEYKDNYLTYVRTRASLKDYLLAVGFVNAMLTGLVFFLMTIVTFVLIHYVEPIIGLVDYWSLSEKTYETSNAFSFLANIHPLLYAVLYAAWIGLNGAAYATLAYLLILALEQVYLAISLPFVAYHIFNFVAGIMQAPQFSPISTVFPFNITEQPLWTVFVPFAILVVVNITLYLTMIRPKPEWIFQS</sequence>
<keyword evidence="1" id="KW-0472">Membrane</keyword>
<dbReference type="RefSeq" id="WP_058265373.1">
    <property type="nucleotide sequence ID" value="NZ_FMYN01000002.1"/>
</dbReference>
<evidence type="ECO:0000256" key="1">
    <source>
        <dbReference type="SAM" id="Phobius"/>
    </source>
</evidence>
<reference evidence="2 3" key="1">
    <citation type="journal article" date="2015" name="Int. J. Syst. Evol. Microbiol.">
        <title>Exiguobacterium enclense sp. nov., isolated from sediment.</title>
        <authorList>
            <person name="Dastager S.G."/>
            <person name="Mawlankar R."/>
            <person name="Sonalkar V.V."/>
            <person name="Thorat M.N."/>
            <person name="Mual P."/>
            <person name="Verma A."/>
            <person name="Krishnamurthi S."/>
            <person name="Tang S.K."/>
            <person name="Li W.J."/>
        </authorList>
    </citation>
    <scope>NUCLEOTIDE SEQUENCE [LARGE SCALE GENOMIC DNA]</scope>
    <source>
        <strain evidence="2 3">NIO-1109</strain>
    </source>
</reference>
<evidence type="ECO:0000313" key="3">
    <source>
        <dbReference type="Proteomes" id="UP000053797"/>
    </source>
</evidence>
<dbReference type="EMBL" id="LNQL01000002">
    <property type="protein sequence ID" value="KSU49648.1"/>
    <property type="molecule type" value="Genomic_DNA"/>
</dbReference>
<keyword evidence="1" id="KW-1133">Transmembrane helix</keyword>
<dbReference type="Proteomes" id="UP000053797">
    <property type="component" value="Unassembled WGS sequence"/>
</dbReference>
<feature type="transmembrane region" description="Helical" evidence="1">
    <location>
        <begin position="57"/>
        <end position="74"/>
    </location>
</feature>
<name>A0A0V8GH86_9BACL</name>
<gene>
    <name evidence="2" type="ORF">AS033_09855</name>
</gene>
<accession>A0A0V8GH86</accession>
<evidence type="ECO:0000313" key="2">
    <source>
        <dbReference type="EMBL" id="KSU49648.1"/>
    </source>
</evidence>
<organism evidence="2 3">
    <name type="scientific">Exiguobacterium indicum</name>
    <dbReference type="NCBI Taxonomy" id="296995"/>
    <lineage>
        <taxon>Bacteria</taxon>
        <taxon>Bacillati</taxon>
        <taxon>Bacillota</taxon>
        <taxon>Bacilli</taxon>
        <taxon>Bacillales</taxon>
        <taxon>Bacillales Family XII. Incertae Sedis</taxon>
        <taxon>Exiguobacterium</taxon>
    </lineage>
</organism>
<feature type="transmembrane region" description="Helical" evidence="1">
    <location>
        <begin position="228"/>
        <end position="248"/>
    </location>
</feature>
<feature type="transmembrane region" description="Helical" evidence="1">
    <location>
        <begin position="187"/>
        <end position="208"/>
    </location>
</feature>
<comment type="caution">
    <text evidence="2">The sequence shown here is derived from an EMBL/GenBank/DDBJ whole genome shotgun (WGS) entry which is preliminary data.</text>
</comment>
<keyword evidence="1" id="KW-0812">Transmembrane</keyword>